<dbReference type="InterPro" id="IPR032876">
    <property type="entry name" value="J_dom"/>
</dbReference>
<dbReference type="InterPro" id="IPR056490">
    <property type="entry name" value="Rcc01698_C"/>
</dbReference>
<organism evidence="4 5">
    <name type="scientific">Roseinatronobacter domitianus</name>
    <dbReference type="NCBI Taxonomy" id="2940293"/>
    <lineage>
        <taxon>Bacteria</taxon>
        <taxon>Pseudomonadati</taxon>
        <taxon>Pseudomonadota</taxon>
        <taxon>Alphaproteobacteria</taxon>
        <taxon>Rhodobacterales</taxon>
        <taxon>Paracoccaceae</taxon>
        <taxon>Roseinatronobacter</taxon>
    </lineage>
</organism>
<dbReference type="InterPro" id="IPR025195">
    <property type="entry name" value="GTA_TIM_dom"/>
</dbReference>
<dbReference type="Proteomes" id="UP001202550">
    <property type="component" value="Unassembled WGS sequence"/>
</dbReference>
<name>A0ABT0M4X5_9RHOB</name>
<comment type="caution">
    <text evidence="4">The sequence shown here is derived from an EMBL/GenBank/DDBJ whole genome shotgun (WGS) entry which is preliminary data.</text>
</comment>
<dbReference type="Gene3D" id="3.20.20.80">
    <property type="entry name" value="Glycosidases"/>
    <property type="match status" value="1"/>
</dbReference>
<accession>A0ABT0M4X5</accession>
<dbReference type="Pfam" id="PF13550">
    <property type="entry name" value="Phage-tail_3"/>
    <property type="match status" value="1"/>
</dbReference>
<evidence type="ECO:0000313" key="5">
    <source>
        <dbReference type="Proteomes" id="UP001202550"/>
    </source>
</evidence>
<dbReference type="CDD" id="cd19607">
    <property type="entry name" value="GTA_TIM-barrel-like"/>
    <property type="match status" value="1"/>
</dbReference>
<evidence type="ECO:0000259" key="3">
    <source>
        <dbReference type="Pfam" id="PF23666"/>
    </source>
</evidence>
<keyword evidence="5" id="KW-1185">Reference proteome</keyword>
<dbReference type="EMBL" id="JALZWP010000010">
    <property type="protein sequence ID" value="MCL1629344.1"/>
    <property type="molecule type" value="Genomic_DNA"/>
</dbReference>
<dbReference type="RefSeq" id="WP_249059034.1">
    <property type="nucleotide sequence ID" value="NZ_JALZWP010000010.1"/>
</dbReference>
<feature type="domain" description="GTA TIM-barrel-like" evidence="1">
    <location>
        <begin position="452"/>
        <end position="747"/>
    </location>
</feature>
<feature type="domain" description="Rcc01698-like C-terminal" evidence="3">
    <location>
        <begin position="1056"/>
        <end position="1154"/>
    </location>
</feature>
<dbReference type="GO" id="GO:0016787">
    <property type="term" value="F:hydrolase activity"/>
    <property type="evidence" value="ECO:0007669"/>
    <property type="project" value="UniProtKB-KW"/>
</dbReference>
<feature type="domain" description="Tip attachment protein J" evidence="2">
    <location>
        <begin position="808"/>
        <end position="964"/>
    </location>
</feature>
<dbReference type="Pfam" id="PF23666">
    <property type="entry name" value="Rcc01698_C"/>
    <property type="match status" value="1"/>
</dbReference>
<protein>
    <submittedName>
        <fullName evidence="4">Glycoside hydrolase/phage tail family protein</fullName>
    </submittedName>
</protein>
<dbReference type="Pfam" id="PF13547">
    <property type="entry name" value="GTA_TIM"/>
    <property type="match status" value="1"/>
</dbReference>
<sequence>MATLVLSAVGASIGSSFGGAVLGLSGMVIGRAVGATLGRVIDQRLMGGGSQVIEQGRIERLRLTGALDGAPVPLVWGRVRLGGQVIWSSDFLESVTTSGGGGKIVKKPTVKEFSYSMSLAVALCEGPILGIGRIWADGQEIAPADLNIRLYTGSEDQLPDPLIDAVEGAGNAPAYRGIAYVVIEDLELGAFGNRVPQLSLEVMRAVDTADGVTGLVQGVALMPGTGDFTYATTPVFSRSGEEVIEGPRVVEDVVNAPDTPMNLNSPTGLTDLDAGLDALTRELPDCRSVVMVVSWFGSDLRAGACQIEPKVEFPDRVAPDYPWSVAGRAAADTPQVPLQNGQPVYGGTPADRSVIEAIGALHARSQKVVYYPFILMDQLAGNGLPDPYSDATDQPALPWRGRITTAKGPGQSGSPDGTSAAEAEVADFFGTASAADFTVTQGNVGYDGPDEWRYRRFILHQAALCAAAGGVDAFCIGSEMRGLTQIRGPGNSFPAVAALVALAAEVRTLLGPESKITYAADWSEYFGYITSQGDRFFHLDPLWADANIDAVAIDNYMPLSDWRDGTDHADAGWGSIYNLDYLTANVAGGEGYDWFYASDLDRDQQRRTPIRDESDWREDWIWRYKDIRGWWENDHHDRVGGQRAVQKTAWEPRSKPIWFTEYGCPAIDRGTNQPNVFLDPKSSESRAPHFSRGWRDDTIQMQYVRAVQRYWTDPAHNPVSEFYQGPMVDMSRAHLWAWDARPYPWFPGNTELWSDGENWRRGQWVTGRATAQPLDAVIAEICARAGLSAVDVSRVSGVVRGMATPSTDSPRAMLQALMLAYGIDAVERDGILRFSLRDGRAVARLGQDALVRRDGGDLTRIRAPQADDAGRVRLGYVAEGGDFDLRTAEAVFPDASAARASGSDLPLVLPEGEARLIAERWLTEARVARDQARFALPPSSGLGAGDVVELVTEGGSALWRIDRTTLSGPREMEATRVEPGVYGSGETDLGTRNGASYTAPGPVQPVVLDLPLIPGATRDHAPWLAVSARVWPGAVALHHRAGTDQFVLAALVATPAQIGVTETALPAAPAGRWDTGPALVVRMLRGGLTSALPIDVLSGANLLAIGQGADWEILQFAEAELIASDTYALRRRLRGQQGSDGVMPEQWPEGSLVVVLDERLDQIDLPRDALGVARDYRIGPASRGIDDASQRDFALTAQGVGLRPYRPAHLRARVMAGGDLGVSWIRRTRAGGDAWGAGDVPLAEAYERYVLRVRLGGAVLREETLAAPGFVYTAAMQATDGAGASFAIEVAQISDTVGPGPLARIEVLV</sequence>
<proteinExistence type="predicted"/>
<keyword evidence="4" id="KW-0378">Hydrolase</keyword>
<evidence type="ECO:0000313" key="4">
    <source>
        <dbReference type="EMBL" id="MCL1629344.1"/>
    </source>
</evidence>
<gene>
    <name evidence="4" type="ORF">M3N55_11420</name>
</gene>
<reference evidence="4 5" key="1">
    <citation type="submission" date="2022-05" db="EMBL/GenBank/DDBJ databases">
        <title>Seasonal and diel survey of microbial diversity of the Tyrrhenian coast.</title>
        <authorList>
            <person name="Gattoni G."/>
            <person name="Corral P."/>
        </authorList>
    </citation>
    <scope>NUCLEOTIDE SEQUENCE [LARGE SCALE GENOMIC DNA]</scope>
    <source>
        <strain evidence="4 5">V10</strain>
    </source>
</reference>
<dbReference type="InterPro" id="IPR017853">
    <property type="entry name" value="GH"/>
</dbReference>
<evidence type="ECO:0000259" key="1">
    <source>
        <dbReference type="Pfam" id="PF13547"/>
    </source>
</evidence>
<evidence type="ECO:0000259" key="2">
    <source>
        <dbReference type="Pfam" id="PF13550"/>
    </source>
</evidence>
<dbReference type="SUPFAM" id="SSF51445">
    <property type="entry name" value="(Trans)glycosidases"/>
    <property type="match status" value="1"/>
</dbReference>